<accession>A0AAD9L4X7</accession>
<dbReference type="Proteomes" id="UP001209878">
    <property type="component" value="Unassembled WGS sequence"/>
</dbReference>
<sequence>MVHSLPGKCSEFQTGEQMMRGWRGSLMCVAAMFRCDVNHPRRHRVIVNVDARRMSSGCFCRVPRTLARVLSARARLGRGVNSDVRHTWYMSLATYRWRYDKPALFLAITTGPW</sequence>
<evidence type="ECO:0000313" key="1">
    <source>
        <dbReference type="EMBL" id="KAK2182503.1"/>
    </source>
</evidence>
<protein>
    <submittedName>
        <fullName evidence="1">Uncharacterized protein</fullName>
    </submittedName>
</protein>
<organism evidence="1 2">
    <name type="scientific">Ridgeia piscesae</name>
    <name type="common">Tubeworm</name>
    <dbReference type="NCBI Taxonomy" id="27915"/>
    <lineage>
        <taxon>Eukaryota</taxon>
        <taxon>Metazoa</taxon>
        <taxon>Spiralia</taxon>
        <taxon>Lophotrochozoa</taxon>
        <taxon>Annelida</taxon>
        <taxon>Polychaeta</taxon>
        <taxon>Sedentaria</taxon>
        <taxon>Canalipalpata</taxon>
        <taxon>Sabellida</taxon>
        <taxon>Siboglinidae</taxon>
        <taxon>Ridgeia</taxon>
    </lineage>
</organism>
<dbReference type="EMBL" id="JAODUO010000351">
    <property type="protein sequence ID" value="KAK2182503.1"/>
    <property type="molecule type" value="Genomic_DNA"/>
</dbReference>
<gene>
    <name evidence="1" type="ORF">NP493_352g01087</name>
</gene>
<name>A0AAD9L4X7_RIDPI</name>
<proteinExistence type="predicted"/>
<evidence type="ECO:0000313" key="2">
    <source>
        <dbReference type="Proteomes" id="UP001209878"/>
    </source>
</evidence>
<reference evidence="1" key="1">
    <citation type="journal article" date="2023" name="Mol. Biol. Evol.">
        <title>Third-Generation Sequencing Reveals the Adaptive Role of the Epigenome in Three Deep-Sea Polychaetes.</title>
        <authorList>
            <person name="Perez M."/>
            <person name="Aroh O."/>
            <person name="Sun Y."/>
            <person name="Lan Y."/>
            <person name="Juniper S.K."/>
            <person name="Young C.R."/>
            <person name="Angers B."/>
            <person name="Qian P.Y."/>
        </authorList>
    </citation>
    <scope>NUCLEOTIDE SEQUENCE</scope>
    <source>
        <strain evidence="1">R07B-5</strain>
    </source>
</reference>
<dbReference type="AlphaFoldDB" id="A0AAD9L4X7"/>
<comment type="caution">
    <text evidence="1">The sequence shown here is derived from an EMBL/GenBank/DDBJ whole genome shotgun (WGS) entry which is preliminary data.</text>
</comment>
<keyword evidence="2" id="KW-1185">Reference proteome</keyword>